<dbReference type="GO" id="GO:0006284">
    <property type="term" value="P:base-excision repair"/>
    <property type="evidence" value="ECO:0007669"/>
    <property type="project" value="TreeGrafter"/>
</dbReference>
<evidence type="ECO:0000313" key="14">
    <source>
        <dbReference type="Proteomes" id="UP001152622"/>
    </source>
</evidence>
<protein>
    <recommendedName>
        <fullName evidence="3">exodeoxyribonuclease III</fullName>
        <ecNumber evidence="3">3.1.11.2</ecNumber>
    </recommendedName>
</protein>
<dbReference type="EMBL" id="JAINUF010000004">
    <property type="protein sequence ID" value="KAJ8365257.1"/>
    <property type="molecule type" value="Genomic_DNA"/>
</dbReference>
<reference evidence="13" key="1">
    <citation type="journal article" date="2023" name="Science">
        <title>Genome structures resolve the early diversification of teleost fishes.</title>
        <authorList>
            <person name="Parey E."/>
            <person name="Louis A."/>
            <person name="Montfort J."/>
            <person name="Bouchez O."/>
            <person name="Roques C."/>
            <person name="Iampietro C."/>
            <person name="Lluch J."/>
            <person name="Castinel A."/>
            <person name="Donnadieu C."/>
            <person name="Desvignes T."/>
            <person name="Floi Bucao C."/>
            <person name="Jouanno E."/>
            <person name="Wen M."/>
            <person name="Mejri S."/>
            <person name="Dirks R."/>
            <person name="Jansen H."/>
            <person name="Henkel C."/>
            <person name="Chen W.J."/>
            <person name="Zahm M."/>
            <person name="Cabau C."/>
            <person name="Klopp C."/>
            <person name="Thompson A.W."/>
            <person name="Robinson-Rechavi M."/>
            <person name="Braasch I."/>
            <person name="Lecointre G."/>
            <person name="Bobe J."/>
            <person name="Postlethwait J.H."/>
            <person name="Berthelot C."/>
            <person name="Roest Crollius H."/>
            <person name="Guiguen Y."/>
        </authorList>
    </citation>
    <scope>NUCLEOTIDE SEQUENCE</scope>
    <source>
        <strain evidence="13">WJC10195</strain>
    </source>
</reference>
<keyword evidence="4 10" id="KW-0479">Metal-binding</keyword>
<evidence type="ECO:0000256" key="3">
    <source>
        <dbReference type="ARBA" id="ARBA00012115"/>
    </source>
</evidence>
<name>A0A9Q1FSB2_SYNKA</name>
<feature type="active site" description="Proton donor/acceptor" evidence="9">
    <location>
        <position position="115"/>
    </location>
</feature>
<dbReference type="InterPro" id="IPR036691">
    <property type="entry name" value="Endo/exonu/phosph_ase_sf"/>
</dbReference>
<accession>A0A9Q1FSB2</accession>
<keyword evidence="14" id="KW-1185">Reference proteome</keyword>
<comment type="caution">
    <text evidence="13">The sequence shown here is derived from an EMBL/GenBank/DDBJ whole genome shotgun (WGS) entry which is preliminary data.</text>
</comment>
<evidence type="ECO:0000313" key="13">
    <source>
        <dbReference type="EMBL" id="KAJ8365257.1"/>
    </source>
</evidence>
<dbReference type="CDD" id="cd09076">
    <property type="entry name" value="L1-EN"/>
    <property type="match status" value="1"/>
</dbReference>
<feature type="active site" description="Proton acceptor" evidence="9">
    <location>
        <position position="204"/>
    </location>
</feature>
<keyword evidence="10" id="KW-0464">Manganese</keyword>
<evidence type="ECO:0000256" key="2">
    <source>
        <dbReference type="ARBA" id="ARBA00007092"/>
    </source>
</evidence>
<feature type="binding site" evidence="10">
    <location>
        <position position="117"/>
    </location>
    <ligand>
        <name>Mg(2+)</name>
        <dbReference type="ChEBI" id="CHEBI:18420"/>
        <label>1</label>
    </ligand>
</feature>
<dbReference type="InterPro" id="IPR004808">
    <property type="entry name" value="AP_endonuc_1"/>
</dbReference>
<feature type="binding site" evidence="10">
    <location>
        <position position="115"/>
    </location>
    <ligand>
        <name>Mg(2+)</name>
        <dbReference type="ChEBI" id="CHEBI:18420"/>
        <label>1</label>
    </ligand>
</feature>
<dbReference type="GO" id="GO:0008311">
    <property type="term" value="F:double-stranded DNA 3'-5' DNA exonuclease activity"/>
    <property type="evidence" value="ECO:0007669"/>
    <property type="project" value="UniProtKB-EC"/>
</dbReference>
<gene>
    <name evidence="13" type="ORF">SKAU_G00140880</name>
</gene>
<dbReference type="GO" id="GO:0046872">
    <property type="term" value="F:metal ion binding"/>
    <property type="evidence" value="ECO:0007669"/>
    <property type="project" value="UniProtKB-KW"/>
</dbReference>
<sequence length="360" mass="41382">MDNAEIKKCDIVFLQETHIGPEDEIFMLVDWEEFHTEYRSGSKGVSVLIKKHDSYECIESDVDNDGSYIIVKCEVRGQLYTLVNVYNHQSETDVLDKLTPYLQESAEGVLVIGGDFNTPLDPYMDRTSTTQNGQHAKLRQCVEKFTASIHLVDIWRRINPTEEEYTYCKKGSTSRLDYIFMQKKSMGQVKACKILDTPEKYSDHKPVWLQLTSAPQSVSTSTETADMNKDKAQISLMSWNIHGLRTKVAYVTEEAEKNKCDIVFLQETHIGPQNTDAYDEFKEWKCYFSKYDSRKQGVAILIKKHDGFKCTESKVDKHGSYIILKCVVRGQPYTLVNVYNHKLDTDVLEKLILYLQACGL</sequence>
<dbReference type="Proteomes" id="UP001152622">
    <property type="component" value="Chromosome 4"/>
</dbReference>
<organism evidence="13 14">
    <name type="scientific">Synaphobranchus kaupii</name>
    <name type="common">Kaup's arrowtooth eel</name>
    <dbReference type="NCBI Taxonomy" id="118154"/>
    <lineage>
        <taxon>Eukaryota</taxon>
        <taxon>Metazoa</taxon>
        <taxon>Chordata</taxon>
        <taxon>Craniata</taxon>
        <taxon>Vertebrata</taxon>
        <taxon>Euteleostomi</taxon>
        <taxon>Actinopterygii</taxon>
        <taxon>Neopterygii</taxon>
        <taxon>Teleostei</taxon>
        <taxon>Anguilliformes</taxon>
        <taxon>Synaphobranchidae</taxon>
        <taxon>Synaphobranchus</taxon>
    </lineage>
</organism>
<evidence type="ECO:0000256" key="5">
    <source>
        <dbReference type="ARBA" id="ARBA00022763"/>
    </source>
</evidence>
<keyword evidence="7 10" id="KW-0460">Magnesium</keyword>
<dbReference type="OrthoDB" id="8961218at2759"/>
<feature type="binding site" evidence="10">
    <location>
        <position position="203"/>
    </location>
    <ligand>
        <name>Mg(2+)</name>
        <dbReference type="ChEBI" id="CHEBI:18420"/>
        <label>1</label>
    </ligand>
</feature>
<evidence type="ECO:0000256" key="10">
    <source>
        <dbReference type="PIRSR" id="PIRSR604808-2"/>
    </source>
</evidence>
<feature type="binding site" evidence="10">
    <location>
        <position position="204"/>
    </location>
    <ligand>
        <name>Mg(2+)</name>
        <dbReference type="ChEBI" id="CHEBI:18420"/>
        <label>1</label>
    </ligand>
</feature>
<keyword evidence="8" id="KW-0234">DNA repair</keyword>
<feature type="site" description="Interaction with DNA substrate" evidence="11">
    <location>
        <position position="204"/>
    </location>
</feature>
<dbReference type="AlphaFoldDB" id="A0A9Q1FSB2"/>
<comment type="cofactor">
    <cofactor evidence="10">
        <name>Mg(2+)</name>
        <dbReference type="ChEBI" id="CHEBI:18420"/>
    </cofactor>
    <cofactor evidence="10">
        <name>Mn(2+)</name>
        <dbReference type="ChEBI" id="CHEBI:29035"/>
    </cofactor>
    <text evidence="10">Probably binds two magnesium or manganese ions per subunit.</text>
</comment>
<evidence type="ECO:0000259" key="12">
    <source>
        <dbReference type="Pfam" id="PF03372"/>
    </source>
</evidence>
<evidence type="ECO:0000256" key="6">
    <source>
        <dbReference type="ARBA" id="ARBA00022801"/>
    </source>
</evidence>
<proteinExistence type="inferred from homology"/>
<dbReference type="Gene3D" id="3.60.10.10">
    <property type="entry name" value="Endonuclease/exonuclease/phosphatase"/>
    <property type="match status" value="2"/>
</dbReference>
<comment type="catalytic activity">
    <reaction evidence="1">
        <text>Exonucleolytic cleavage in the 3'- to 5'-direction to yield nucleoside 5'-phosphates.</text>
        <dbReference type="EC" id="3.1.11.2"/>
    </reaction>
</comment>
<dbReference type="SUPFAM" id="SSF56219">
    <property type="entry name" value="DNase I-like"/>
    <property type="match status" value="2"/>
</dbReference>
<feature type="domain" description="Endonuclease/exonuclease/phosphatase" evidence="12">
    <location>
        <begin position="5"/>
        <end position="204"/>
    </location>
</feature>
<keyword evidence="5" id="KW-0227">DNA damage</keyword>
<dbReference type="PANTHER" id="PTHR22748:SF26">
    <property type="entry name" value="ENDONUCLEASE_EXONUCLEASE_PHOSPHATASE DOMAIN-CONTAINING PROTEIN"/>
    <property type="match status" value="1"/>
</dbReference>
<dbReference type="InterPro" id="IPR005135">
    <property type="entry name" value="Endo/exonuclease/phosphatase"/>
</dbReference>
<dbReference type="GO" id="GO:0003906">
    <property type="term" value="F:DNA-(apurinic or apyrimidinic site) endonuclease activity"/>
    <property type="evidence" value="ECO:0007669"/>
    <property type="project" value="TreeGrafter"/>
</dbReference>
<evidence type="ECO:0000256" key="1">
    <source>
        <dbReference type="ARBA" id="ARBA00000493"/>
    </source>
</evidence>
<dbReference type="GO" id="GO:0005634">
    <property type="term" value="C:nucleus"/>
    <property type="evidence" value="ECO:0007669"/>
    <property type="project" value="TreeGrafter"/>
</dbReference>
<evidence type="ECO:0000256" key="7">
    <source>
        <dbReference type="ARBA" id="ARBA00022842"/>
    </source>
</evidence>
<feature type="domain" description="Endonuclease/exonuclease/phosphatase" evidence="12">
    <location>
        <begin position="237"/>
        <end position="304"/>
    </location>
</feature>
<dbReference type="GO" id="GO:0008081">
    <property type="term" value="F:phosphoric diester hydrolase activity"/>
    <property type="evidence" value="ECO:0007669"/>
    <property type="project" value="TreeGrafter"/>
</dbReference>
<feature type="site" description="Transition state stabilizer" evidence="11">
    <location>
        <position position="117"/>
    </location>
</feature>
<dbReference type="Pfam" id="PF03372">
    <property type="entry name" value="Exo_endo_phos"/>
    <property type="match status" value="2"/>
</dbReference>
<evidence type="ECO:0000256" key="4">
    <source>
        <dbReference type="ARBA" id="ARBA00022723"/>
    </source>
</evidence>
<evidence type="ECO:0000256" key="8">
    <source>
        <dbReference type="ARBA" id="ARBA00023204"/>
    </source>
</evidence>
<evidence type="ECO:0000256" key="9">
    <source>
        <dbReference type="PIRSR" id="PIRSR604808-1"/>
    </source>
</evidence>
<keyword evidence="6" id="KW-0378">Hydrolase</keyword>
<dbReference type="EC" id="3.1.11.2" evidence="3"/>
<feature type="active site" evidence="9">
    <location>
        <position position="86"/>
    </location>
</feature>
<evidence type="ECO:0000256" key="11">
    <source>
        <dbReference type="PIRSR" id="PIRSR604808-3"/>
    </source>
</evidence>
<feature type="binding site" evidence="10">
    <location>
        <position position="16"/>
    </location>
    <ligand>
        <name>Mg(2+)</name>
        <dbReference type="ChEBI" id="CHEBI:18420"/>
        <label>1</label>
    </ligand>
</feature>
<feature type="site" description="Important for catalytic activity" evidence="11">
    <location>
        <position position="177"/>
    </location>
</feature>
<dbReference type="PANTHER" id="PTHR22748">
    <property type="entry name" value="AP ENDONUCLEASE"/>
    <property type="match status" value="1"/>
</dbReference>
<comment type="similarity">
    <text evidence="2">Belongs to the DNA repair enzymes AP/ExoA family.</text>
</comment>